<evidence type="ECO:0000256" key="2">
    <source>
        <dbReference type="ARBA" id="ARBA00023125"/>
    </source>
</evidence>
<dbReference type="EMBL" id="CADCTS010000160">
    <property type="protein sequence ID" value="CAA9298330.1"/>
    <property type="molecule type" value="Genomic_DNA"/>
</dbReference>
<keyword evidence="2 4" id="KW-0238">DNA-binding</keyword>
<reference evidence="6" key="1">
    <citation type="submission" date="2020-02" db="EMBL/GenBank/DDBJ databases">
        <authorList>
            <person name="Meier V. D."/>
        </authorList>
    </citation>
    <scope>NUCLEOTIDE SEQUENCE</scope>
    <source>
        <strain evidence="6">AVDCRST_MAG48</strain>
    </source>
</reference>
<dbReference type="GO" id="GO:0003700">
    <property type="term" value="F:DNA-binding transcription factor activity"/>
    <property type="evidence" value="ECO:0007669"/>
    <property type="project" value="TreeGrafter"/>
</dbReference>
<sequence>MRRWEPDARGRLQLAALELYGERGFEQTTVVDIAQRAGVTERTFFRHFADKREVLFDGSVELEHRAVEAVVAAPVTADPVEAVVAGLVAASAPLDDHRDRSRLRATTIAGHASLVERELLELATLTASSAALDPRGVPDPTAELAAEMGVTAFKVGFAWWVGDDPPGDLGTCIRSALDQLRGLARPDGAAAAAEDR</sequence>
<dbReference type="AlphaFoldDB" id="A0A6J4K8J1"/>
<feature type="DNA-binding region" description="H-T-H motif" evidence="4">
    <location>
        <begin position="29"/>
        <end position="48"/>
    </location>
</feature>
<gene>
    <name evidence="6" type="ORF">AVDCRST_MAG48-1110</name>
</gene>
<evidence type="ECO:0000256" key="3">
    <source>
        <dbReference type="ARBA" id="ARBA00023163"/>
    </source>
</evidence>
<dbReference type="PANTHER" id="PTHR30055">
    <property type="entry name" value="HTH-TYPE TRANSCRIPTIONAL REGULATOR RUTR"/>
    <property type="match status" value="1"/>
</dbReference>
<evidence type="ECO:0000259" key="5">
    <source>
        <dbReference type="PROSITE" id="PS50977"/>
    </source>
</evidence>
<evidence type="ECO:0000256" key="1">
    <source>
        <dbReference type="ARBA" id="ARBA00023015"/>
    </source>
</evidence>
<keyword evidence="1" id="KW-0805">Transcription regulation</keyword>
<dbReference type="PROSITE" id="PS01081">
    <property type="entry name" value="HTH_TETR_1"/>
    <property type="match status" value="1"/>
</dbReference>
<dbReference type="InterPro" id="IPR050109">
    <property type="entry name" value="HTH-type_TetR-like_transc_reg"/>
</dbReference>
<dbReference type="PANTHER" id="PTHR30055:SF238">
    <property type="entry name" value="MYCOFACTOCIN BIOSYNTHESIS TRANSCRIPTIONAL REGULATOR MFTR-RELATED"/>
    <property type="match status" value="1"/>
</dbReference>
<keyword evidence="3" id="KW-0804">Transcription</keyword>
<dbReference type="InterPro" id="IPR009057">
    <property type="entry name" value="Homeodomain-like_sf"/>
</dbReference>
<dbReference type="SUPFAM" id="SSF46689">
    <property type="entry name" value="Homeodomain-like"/>
    <property type="match status" value="1"/>
</dbReference>
<feature type="domain" description="HTH tetR-type" evidence="5">
    <location>
        <begin position="6"/>
        <end position="66"/>
    </location>
</feature>
<dbReference type="Pfam" id="PF00440">
    <property type="entry name" value="TetR_N"/>
    <property type="match status" value="1"/>
</dbReference>
<dbReference type="InterPro" id="IPR023772">
    <property type="entry name" value="DNA-bd_HTH_TetR-type_CS"/>
</dbReference>
<name>A0A6J4K8J1_9ACTN</name>
<proteinExistence type="predicted"/>
<organism evidence="6">
    <name type="scientific">uncultured Friedmanniella sp</name>
    <dbReference type="NCBI Taxonomy" id="335381"/>
    <lineage>
        <taxon>Bacteria</taxon>
        <taxon>Bacillati</taxon>
        <taxon>Actinomycetota</taxon>
        <taxon>Actinomycetes</taxon>
        <taxon>Propionibacteriales</taxon>
        <taxon>Nocardioidaceae</taxon>
        <taxon>Friedmanniella</taxon>
        <taxon>environmental samples</taxon>
    </lineage>
</organism>
<dbReference type="Gene3D" id="1.10.357.10">
    <property type="entry name" value="Tetracycline Repressor, domain 2"/>
    <property type="match status" value="1"/>
</dbReference>
<evidence type="ECO:0000256" key="4">
    <source>
        <dbReference type="PROSITE-ProRule" id="PRU00335"/>
    </source>
</evidence>
<dbReference type="InterPro" id="IPR001647">
    <property type="entry name" value="HTH_TetR"/>
</dbReference>
<evidence type="ECO:0000313" key="6">
    <source>
        <dbReference type="EMBL" id="CAA9298330.1"/>
    </source>
</evidence>
<dbReference type="PRINTS" id="PR00455">
    <property type="entry name" value="HTHTETR"/>
</dbReference>
<dbReference type="PROSITE" id="PS50977">
    <property type="entry name" value="HTH_TETR_2"/>
    <property type="match status" value="1"/>
</dbReference>
<accession>A0A6J4K8J1</accession>
<protein>
    <submittedName>
        <fullName evidence="6">Transcriptional regulator, AcrR family</fullName>
    </submittedName>
</protein>
<dbReference type="GO" id="GO:0000976">
    <property type="term" value="F:transcription cis-regulatory region binding"/>
    <property type="evidence" value="ECO:0007669"/>
    <property type="project" value="TreeGrafter"/>
</dbReference>